<evidence type="ECO:0000259" key="2">
    <source>
        <dbReference type="Pfam" id="PF18299"/>
    </source>
</evidence>
<feature type="region of interest" description="Disordered" evidence="1">
    <location>
        <begin position="1"/>
        <end position="24"/>
    </location>
</feature>
<evidence type="ECO:0000313" key="3">
    <source>
        <dbReference type="EMBL" id="UOD33589.1"/>
    </source>
</evidence>
<evidence type="ECO:0000313" key="4">
    <source>
        <dbReference type="Proteomes" id="UP000831532"/>
    </source>
</evidence>
<dbReference type="InterPro" id="IPR041261">
    <property type="entry name" value="R2K_2"/>
</dbReference>
<gene>
    <name evidence="3" type="ORF">INH39_28160</name>
</gene>
<protein>
    <recommendedName>
        <fullName evidence="2">ATP-grasp domain-containing protein</fullName>
    </recommendedName>
</protein>
<proteinExistence type="predicted"/>
<keyword evidence="4" id="KW-1185">Reference proteome</keyword>
<feature type="domain" description="ATP-grasp" evidence="2">
    <location>
        <begin position="25"/>
        <end position="64"/>
    </location>
</feature>
<sequence length="81" mass="8439">MPGLRHTQCLKGWRGAAEGDPTAPQPLPAATVVDVGAIAGLGWACVEQNTAWGAGIHGCDPARVPAVLQRTSLKLDNKGRR</sequence>
<evidence type="ECO:0000256" key="1">
    <source>
        <dbReference type="SAM" id="MobiDB-lite"/>
    </source>
</evidence>
<dbReference type="EMBL" id="CP063361">
    <property type="protein sequence ID" value="UOD33589.1"/>
    <property type="molecule type" value="Genomic_DNA"/>
</dbReference>
<dbReference type="Pfam" id="PF18299">
    <property type="entry name" value="R2K_2"/>
    <property type="match status" value="1"/>
</dbReference>
<dbReference type="Proteomes" id="UP000831532">
    <property type="component" value="Chromosome"/>
</dbReference>
<accession>A0ABY4AFL0</accession>
<organism evidence="3 4">
    <name type="scientific">Massilia violaceinigra</name>
    <dbReference type="NCBI Taxonomy" id="2045208"/>
    <lineage>
        <taxon>Bacteria</taxon>
        <taxon>Pseudomonadati</taxon>
        <taxon>Pseudomonadota</taxon>
        <taxon>Betaproteobacteria</taxon>
        <taxon>Burkholderiales</taxon>
        <taxon>Oxalobacteraceae</taxon>
        <taxon>Telluria group</taxon>
        <taxon>Massilia</taxon>
    </lineage>
</organism>
<name>A0ABY4AFL0_9BURK</name>
<reference evidence="3 4" key="1">
    <citation type="submission" date="2020-10" db="EMBL/GenBank/DDBJ databases">
        <title>Genome analysis of Massilia species.</title>
        <authorList>
            <person name="Jung D.-H."/>
        </authorList>
    </citation>
    <scope>NUCLEOTIDE SEQUENCE [LARGE SCALE GENOMIC DNA]</scope>
    <source>
        <strain evidence="4">sipir</strain>
    </source>
</reference>